<comment type="caution">
    <text evidence="2">The sequence shown here is derived from an EMBL/GenBank/DDBJ whole genome shotgun (WGS) entry which is preliminary data.</text>
</comment>
<dbReference type="GO" id="GO:0004519">
    <property type="term" value="F:endonuclease activity"/>
    <property type="evidence" value="ECO:0007669"/>
    <property type="project" value="InterPro"/>
</dbReference>
<evidence type="ECO:0000259" key="1">
    <source>
        <dbReference type="SMART" id="SM00507"/>
    </source>
</evidence>
<dbReference type="RefSeq" id="WP_176007590.1">
    <property type="nucleotide sequence ID" value="NZ_JABWMI010000049.1"/>
</dbReference>
<gene>
    <name evidence="2" type="ORF">HZF10_17775</name>
</gene>
<dbReference type="Proteomes" id="UP000535020">
    <property type="component" value="Unassembled WGS sequence"/>
</dbReference>
<dbReference type="GO" id="GO:0003676">
    <property type="term" value="F:nucleic acid binding"/>
    <property type="evidence" value="ECO:0007669"/>
    <property type="project" value="InterPro"/>
</dbReference>
<organism evidence="2 3">
    <name type="scientific">Flavobacterium agri</name>
    <dbReference type="NCBI Taxonomy" id="2743471"/>
    <lineage>
        <taxon>Bacteria</taxon>
        <taxon>Pseudomonadati</taxon>
        <taxon>Bacteroidota</taxon>
        <taxon>Flavobacteriia</taxon>
        <taxon>Flavobacteriales</taxon>
        <taxon>Flavobacteriaceae</taxon>
        <taxon>Flavobacterium</taxon>
    </lineage>
</organism>
<dbReference type="GO" id="GO:0008270">
    <property type="term" value="F:zinc ion binding"/>
    <property type="evidence" value="ECO:0007669"/>
    <property type="project" value="InterPro"/>
</dbReference>
<dbReference type="InterPro" id="IPR003615">
    <property type="entry name" value="HNH_nuc"/>
</dbReference>
<dbReference type="AlphaFoldDB" id="A0A7Y9C8U0"/>
<evidence type="ECO:0000313" key="2">
    <source>
        <dbReference type="EMBL" id="NYA72782.1"/>
    </source>
</evidence>
<reference evidence="2 3" key="1">
    <citation type="submission" date="2020-07" db="EMBL/GenBank/DDBJ databases">
        <authorList>
            <person name="Sun Q."/>
        </authorList>
    </citation>
    <scope>NUCLEOTIDE SEQUENCE [LARGE SCALE GENOMIC DNA]</scope>
    <source>
        <strain evidence="2 3">MAH-1</strain>
    </source>
</reference>
<keyword evidence="3" id="KW-1185">Reference proteome</keyword>
<dbReference type="SMART" id="SM00507">
    <property type="entry name" value="HNHc"/>
    <property type="match status" value="1"/>
</dbReference>
<dbReference type="InterPro" id="IPR002711">
    <property type="entry name" value="HNH"/>
</dbReference>
<dbReference type="EMBL" id="JACBJI010000023">
    <property type="protein sequence ID" value="NYA72782.1"/>
    <property type="molecule type" value="Genomic_DNA"/>
</dbReference>
<feature type="domain" description="HNH nuclease" evidence="1">
    <location>
        <begin position="366"/>
        <end position="421"/>
    </location>
</feature>
<evidence type="ECO:0000313" key="3">
    <source>
        <dbReference type="Proteomes" id="UP000535020"/>
    </source>
</evidence>
<protein>
    <submittedName>
        <fullName evidence="2">DUF262 domain-containing protein</fullName>
    </submittedName>
</protein>
<sequence>MRTNLNAKPISEINDLNTLGKVNLTPNYQRRPVWSYKNKVYLIDTILQGLPIPKFFIQIKVDSKTGKTIYDVVDGQQRLTAIFDFINGKMEDGKEFILTKKQHPKPESFPERFEGLSFKTLPGNLLDEFWRYKLSFEELEDANDKEINDMFIRLNLSGAKLNNQELRNAAYNGDFKGMVFTVAEEQDDYLVENKILSATDVKRMLDAEFISELFAAMIKGLQDKKKTLDKIYAEFDSMDEDEVIAWKKAFRSTLSLLDKILDEDIKTTRFHNKNDFYSLFYVLYDLTKNKNYKISPEIYPEIRQALIELSKNAFLGSTNPDMLKYFEGTINAGDIIANRKFRHTILTNLLEPFCIPRDSKRHFTDFEKQFLWHSAKEKICGICTTEIAGYDDYQIDHVKPWDKGGFTNLGNAQLAHETCNKSKGNR</sequence>
<dbReference type="InterPro" id="IPR004919">
    <property type="entry name" value="GmrSD_N"/>
</dbReference>
<dbReference type="PANTHER" id="PTHR39639:SF1">
    <property type="entry name" value="DUF262 DOMAIN-CONTAINING PROTEIN"/>
    <property type="match status" value="1"/>
</dbReference>
<dbReference type="CDD" id="cd00085">
    <property type="entry name" value="HNHc"/>
    <property type="match status" value="1"/>
</dbReference>
<name>A0A7Y9C8U0_9FLAO</name>
<dbReference type="Pfam" id="PF01844">
    <property type="entry name" value="HNH"/>
    <property type="match status" value="1"/>
</dbReference>
<dbReference type="PANTHER" id="PTHR39639">
    <property type="entry name" value="CHROMOSOME 16, WHOLE GENOME SHOTGUN SEQUENCE"/>
    <property type="match status" value="1"/>
</dbReference>
<dbReference type="Gene3D" id="1.10.30.50">
    <property type="match status" value="1"/>
</dbReference>
<accession>A0A7Y9C8U0</accession>
<proteinExistence type="predicted"/>
<dbReference type="Pfam" id="PF03235">
    <property type="entry name" value="GmrSD_N"/>
    <property type="match status" value="1"/>
</dbReference>